<keyword evidence="11 16" id="KW-0472">Membrane</keyword>
<dbReference type="NCBIfam" id="TIGR00879">
    <property type="entry name" value="SP"/>
    <property type="match status" value="1"/>
</dbReference>
<evidence type="ECO:0000256" key="13">
    <source>
        <dbReference type="ARBA" id="ARBA00031099"/>
    </source>
</evidence>
<dbReference type="GO" id="GO:0046323">
    <property type="term" value="P:D-glucose import"/>
    <property type="evidence" value="ECO:0007669"/>
    <property type="project" value="TreeGrafter"/>
</dbReference>
<dbReference type="PANTHER" id="PTHR23503:SF25">
    <property type="entry name" value="MAJOR FACILITATOR SUPERFAMILY (MFS) PROFILE DOMAIN-CONTAINING PROTEIN"/>
    <property type="match status" value="1"/>
</dbReference>
<feature type="transmembrane region" description="Helical" evidence="16">
    <location>
        <begin position="456"/>
        <end position="479"/>
    </location>
</feature>
<dbReference type="InterPro" id="IPR003663">
    <property type="entry name" value="Sugar/inositol_transpt"/>
</dbReference>
<feature type="transmembrane region" description="Helical" evidence="16">
    <location>
        <begin position="65"/>
        <end position="86"/>
    </location>
</feature>
<dbReference type="GO" id="GO:1990539">
    <property type="term" value="P:fructose import across plasma membrane"/>
    <property type="evidence" value="ECO:0007669"/>
    <property type="project" value="UniProtKB-ARBA"/>
</dbReference>
<dbReference type="Pfam" id="PF00083">
    <property type="entry name" value="Sugar_tr"/>
    <property type="match status" value="1"/>
</dbReference>
<feature type="transmembrane region" description="Helical" evidence="16">
    <location>
        <begin position="180"/>
        <end position="201"/>
    </location>
</feature>
<dbReference type="InterPro" id="IPR005829">
    <property type="entry name" value="Sugar_transporter_CS"/>
</dbReference>
<gene>
    <name evidence="18" type="ORF">DR999_PMT10180</name>
</gene>
<evidence type="ECO:0000256" key="3">
    <source>
        <dbReference type="ARBA" id="ARBA00004651"/>
    </source>
</evidence>
<evidence type="ECO:0000256" key="7">
    <source>
        <dbReference type="ARBA" id="ARBA00022475"/>
    </source>
</evidence>
<dbReference type="Gene3D" id="1.20.1250.20">
    <property type="entry name" value="MFS general substrate transporter like domains"/>
    <property type="match status" value="1"/>
</dbReference>
<dbReference type="InterPro" id="IPR045263">
    <property type="entry name" value="GLUT"/>
</dbReference>
<evidence type="ECO:0000313" key="18">
    <source>
        <dbReference type="EMBL" id="TFK07014.1"/>
    </source>
</evidence>
<dbReference type="InterPro" id="IPR020846">
    <property type="entry name" value="MFS_dom"/>
</dbReference>
<keyword evidence="8" id="KW-0762">Sugar transport</keyword>
<evidence type="ECO:0000256" key="9">
    <source>
        <dbReference type="ARBA" id="ARBA00022692"/>
    </source>
</evidence>
<comment type="subcellular location">
    <subcellularLocation>
        <location evidence="2">Cell membrane</location>
        <location evidence="2">Sarcolemma</location>
    </subcellularLocation>
    <subcellularLocation>
        <location evidence="3">Cell membrane</location>
        <topology evidence="3">Multi-pass membrane protein</topology>
    </subcellularLocation>
</comment>
<dbReference type="PROSITE" id="PS00217">
    <property type="entry name" value="SUGAR_TRANSPORT_2"/>
    <property type="match status" value="1"/>
</dbReference>
<dbReference type="PRINTS" id="PR00171">
    <property type="entry name" value="SUGRTRNSPORT"/>
</dbReference>
<comment type="catalytic activity">
    <reaction evidence="1">
        <text>D-fructose(out) = D-fructose(in)</text>
        <dbReference type="Rhea" id="RHEA:60372"/>
        <dbReference type="ChEBI" id="CHEBI:37721"/>
    </reaction>
</comment>
<evidence type="ECO:0000256" key="10">
    <source>
        <dbReference type="ARBA" id="ARBA00022989"/>
    </source>
</evidence>
<dbReference type="CDD" id="cd17432">
    <property type="entry name" value="MFS_GLUT_Class2"/>
    <property type="match status" value="1"/>
</dbReference>
<dbReference type="InterPro" id="IPR005828">
    <property type="entry name" value="MFS_sugar_transport-like"/>
</dbReference>
<feature type="region of interest" description="Disordered" evidence="15">
    <location>
        <begin position="1"/>
        <end position="59"/>
    </location>
</feature>
<organism evidence="18 19">
    <name type="scientific">Platysternon megacephalum</name>
    <name type="common">big-headed turtle</name>
    <dbReference type="NCBI Taxonomy" id="55544"/>
    <lineage>
        <taxon>Eukaryota</taxon>
        <taxon>Metazoa</taxon>
        <taxon>Chordata</taxon>
        <taxon>Craniata</taxon>
        <taxon>Vertebrata</taxon>
        <taxon>Euteleostomi</taxon>
        <taxon>Archelosauria</taxon>
        <taxon>Testudinata</taxon>
        <taxon>Testudines</taxon>
        <taxon>Cryptodira</taxon>
        <taxon>Durocryptodira</taxon>
        <taxon>Testudinoidea</taxon>
        <taxon>Platysternidae</taxon>
        <taxon>Platysternon</taxon>
    </lineage>
</organism>
<proteinExistence type="inferred from homology"/>
<feature type="transmembrane region" description="Helical" evidence="16">
    <location>
        <begin position="157"/>
        <end position="174"/>
    </location>
</feature>
<evidence type="ECO:0000256" key="15">
    <source>
        <dbReference type="SAM" id="MobiDB-lite"/>
    </source>
</evidence>
<keyword evidence="19" id="KW-1185">Reference proteome</keyword>
<evidence type="ECO:0000256" key="2">
    <source>
        <dbReference type="ARBA" id="ARBA00004135"/>
    </source>
</evidence>
<name>A0A4D9ELT5_9SAUR</name>
<dbReference type="OrthoDB" id="4540492at2759"/>
<dbReference type="SUPFAM" id="SSF103473">
    <property type="entry name" value="MFS general substrate transporter"/>
    <property type="match status" value="1"/>
</dbReference>
<evidence type="ECO:0000256" key="11">
    <source>
        <dbReference type="ARBA" id="ARBA00023136"/>
    </source>
</evidence>
<evidence type="ECO:0000256" key="5">
    <source>
        <dbReference type="ARBA" id="ARBA00015973"/>
    </source>
</evidence>
<evidence type="ECO:0000256" key="4">
    <source>
        <dbReference type="ARBA" id="ARBA00007004"/>
    </source>
</evidence>
<dbReference type="PANTHER" id="PTHR23503">
    <property type="entry name" value="SOLUTE CARRIER FAMILY 2"/>
    <property type="match status" value="1"/>
</dbReference>
<accession>A0A4D9ELT5</accession>
<comment type="similarity">
    <text evidence="4">Belongs to the major facilitator superfamily. Sugar transporter (TC 2.A.1.1) family. Glucose transporter subfamily.</text>
</comment>
<dbReference type="EMBL" id="QXTE01000090">
    <property type="protein sequence ID" value="TFK07014.1"/>
    <property type="molecule type" value="Genomic_DNA"/>
</dbReference>
<feature type="transmembrane region" description="Helical" evidence="16">
    <location>
        <begin position="486"/>
        <end position="506"/>
    </location>
</feature>
<keyword evidence="6 14" id="KW-0813">Transport</keyword>
<evidence type="ECO:0000256" key="6">
    <source>
        <dbReference type="ARBA" id="ARBA00022448"/>
    </source>
</evidence>
<comment type="caution">
    <text evidence="18">The sequence shown here is derived from an EMBL/GenBank/DDBJ whole genome shotgun (WGS) entry which is preliminary data.</text>
</comment>
<evidence type="ECO:0000256" key="1">
    <source>
        <dbReference type="ARBA" id="ARBA00000590"/>
    </source>
</evidence>
<feature type="compositionally biased region" description="Basic and acidic residues" evidence="15">
    <location>
        <begin position="32"/>
        <end position="47"/>
    </location>
</feature>
<evidence type="ECO:0000256" key="16">
    <source>
        <dbReference type="SAM" id="Phobius"/>
    </source>
</evidence>
<keyword evidence="9 16" id="KW-0812">Transmembrane</keyword>
<feature type="transmembrane region" description="Helical" evidence="16">
    <location>
        <begin position="121"/>
        <end position="145"/>
    </location>
</feature>
<evidence type="ECO:0000256" key="8">
    <source>
        <dbReference type="ARBA" id="ARBA00022597"/>
    </source>
</evidence>
<reference evidence="18 19" key="2">
    <citation type="submission" date="2019-04" db="EMBL/GenBank/DDBJ databases">
        <title>The genome sequence of big-headed turtle.</title>
        <authorList>
            <person name="Gong S."/>
        </authorList>
    </citation>
    <scope>NUCLEOTIDE SEQUENCE [LARGE SCALE GENOMIC DNA]</scope>
    <source>
        <strain evidence="18">DO16091913</strain>
        <tissue evidence="18">Muscle</tissue>
    </source>
</reference>
<dbReference type="AlphaFoldDB" id="A0A4D9ELT5"/>
<protein>
    <recommendedName>
        <fullName evidence="5">Solute carrier family 2, facilitated glucose transporter member 5</fullName>
    </recommendedName>
    <alternativeName>
        <fullName evidence="13">Fructose transporter</fullName>
    </alternativeName>
    <alternativeName>
        <fullName evidence="12">Glucose transporter type 5, small intestine</fullName>
    </alternativeName>
</protein>
<dbReference type="FunFam" id="1.20.1250.20:FF:001511">
    <property type="entry name" value="Solute carrier family 2, facilitated glucose transporter member 5"/>
    <property type="match status" value="1"/>
</dbReference>
<dbReference type="Proteomes" id="UP000297703">
    <property type="component" value="Unassembled WGS sequence"/>
</dbReference>
<reference evidence="18 19" key="1">
    <citation type="submission" date="2019-04" db="EMBL/GenBank/DDBJ databases">
        <title>Draft genome of the big-headed turtle Platysternon megacephalum.</title>
        <authorList>
            <person name="Gong S."/>
        </authorList>
    </citation>
    <scope>NUCLEOTIDE SEQUENCE [LARGE SCALE GENOMIC DNA]</scope>
    <source>
        <strain evidence="18">DO16091913</strain>
        <tissue evidence="18">Muscle</tissue>
    </source>
</reference>
<sequence length="559" mass="60952">MSPASQRQCGENRGAPATRRPRFPPPTAPQQRRSENAGKDKPSEVRNPRRRSPLPPKSGPLVRHLTFPLLATTLLASFGSSLLYGYNLAVVNSPAVHIKAFYNATWSQRYGQSPSQGLLTVMYSLTVSVFALGGLLGSFPVGMLVTRYGRNGTLVRSTLLVFLAGALMGFSRHLESPEMVIVGRFVTGLHSGICLSVVPMYLGEIAPKNLRGFLGLVPSIFICLGVFSAQVLGLPELLGEDGYWPLFLSLVVIPAFLQLLLLHWFPESPRYLLIEKNNVRGATDALRWFLGKDDVRDVLEEMREEQRSLSSLETISVWQLLRDGSVRWQTLSVVVINMGMQLSGIDAIWFYTNTIFQHAGILGPEIPYTTVGTGAIEVLAGLLGCFTIEKLGRRPLIIIGFSFMGFCCAGITLALVLQVGASHPTSAGKFNPPLTRPAGVPFLMTAELFKQSHRPAAYIVGGSLNWLSNFTVGFVFPFLQMSAGAFCYLVFCGVCVLVTLYVYLVIPETKNKTFVEISQIFAARRPFLAAPAGAVKLVPLGGYGALENSSLELSESSRA</sequence>
<feature type="transmembrane region" description="Helical" evidence="16">
    <location>
        <begin position="213"/>
        <end position="232"/>
    </location>
</feature>
<dbReference type="GO" id="GO:0042383">
    <property type="term" value="C:sarcolemma"/>
    <property type="evidence" value="ECO:0007669"/>
    <property type="project" value="UniProtKB-SubCell"/>
</dbReference>
<dbReference type="GO" id="GO:0070837">
    <property type="term" value="P:dehydroascorbic acid transport"/>
    <property type="evidence" value="ECO:0007669"/>
    <property type="project" value="TreeGrafter"/>
</dbReference>
<evidence type="ECO:0000313" key="19">
    <source>
        <dbReference type="Proteomes" id="UP000297703"/>
    </source>
</evidence>
<keyword evidence="7" id="KW-1003">Cell membrane</keyword>
<feature type="transmembrane region" description="Helical" evidence="16">
    <location>
        <begin position="396"/>
        <end position="417"/>
    </location>
</feature>
<dbReference type="GO" id="GO:0005353">
    <property type="term" value="F:fructose transmembrane transporter activity"/>
    <property type="evidence" value="ECO:0007669"/>
    <property type="project" value="UniProtKB-ARBA"/>
</dbReference>
<feature type="transmembrane region" description="Helical" evidence="16">
    <location>
        <begin position="244"/>
        <end position="265"/>
    </location>
</feature>
<dbReference type="GO" id="GO:0055056">
    <property type="term" value="F:D-glucose transmembrane transporter activity"/>
    <property type="evidence" value="ECO:0007669"/>
    <property type="project" value="TreeGrafter"/>
</dbReference>
<keyword evidence="10 16" id="KW-1133">Transmembrane helix</keyword>
<dbReference type="STRING" id="55544.A0A4D9ELT5"/>
<evidence type="ECO:0000256" key="14">
    <source>
        <dbReference type="RuleBase" id="RU003346"/>
    </source>
</evidence>
<feature type="domain" description="Major facilitator superfamily (MFS) profile" evidence="17">
    <location>
        <begin position="73"/>
        <end position="510"/>
    </location>
</feature>
<dbReference type="InterPro" id="IPR036259">
    <property type="entry name" value="MFS_trans_sf"/>
</dbReference>
<evidence type="ECO:0000256" key="12">
    <source>
        <dbReference type="ARBA" id="ARBA00029961"/>
    </source>
</evidence>
<dbReference type="PROSITE" id="PS50850">
    <property type="entry name" value="MFS"/>
    <property type="match status" value="1"/>
</dbReference>
<evidence type="ECO:0000259" key="17">
    <source>
        <dbReference type="PROSITE" id="PS50850"/>
    </source>
</evidence>